<organism evidence="7 8">
    <name type="scientific">Microthyrium microscopicum</name>
    <dbReference type="NCBI Taxonomy" id="703497"/>
    <lineage>
        <taxon>Eukaryota</taxon>
        <taxon>Fungi</taxon>
        <taxon>Dikarya</taxon>
        <taxon>Ascomycota</taxon>
        <taxon>Pezizomycotina</taxon>
        <taxon>Dothideomycetes</taxon>
        <taxon>Dothideomycetes incertae sedis</taxon>
        <taxon>Microthyriales</taxon>
        <taxon>Microthyriaceae</taxon>
        <taxon>Microthyrium</taxon>
    </lineage>
</organism>
<dbReference type="InterPro" id="IPR011993">
    <property type="entry name" value="PH-like_dom_sf"/>
</dbReference>
<feature type="compositionally biased region" description="Polar residues" evidence="3">
    <location>
        <begin position="436"/>
        <end position="452"/>
    </location>
</feature>
<dbReference type="PANTHER" id="PTHR12092:SF16">
    <property type="entry name" value="PH DOMAIN-CONTAINING PROTEIN"/>
    <property type="match status" value="1"/>
</dbReference>
<dbReference type="SMART" id="SM00233">
    <property type="entry name" value="PH"/>
    <property type="match status" value="1"/>
</dbReference>
<dbReference type="InterPro" id="IPR001660">
    <property type="entry name" value="SAM"/>
</dbReference>
<dbReference type="PROSITE" id="PS50002">
    <property type="entry name" value="SH3"/>
    <property type="match status" value="1"/>
</dbReference>
<feature type="domain" description="SAM" evidence="6">
    <location>
        <begin position="207"/>
        <end position="273"/>
    </location>
</feature>
<feature type="region of interest" description="Disordered" evidence="3">
    <location>
        <begin position="275"/>
        <end position="318"/>
    </location>
</feature>
<evidence type="ECO:0000259" key="4">
    <source>
        <dbReference type="PROSITE" id="PS50002"/>
    </source>
</evidence>
<dbReference type="GO" id="GO:0005886">
    <property type="term" value="C:plasma membrane"/>
    <property type="evidence" value="ECO:0007669"/>
    <property type="project" value="TreeGrafter"/>
</dbReference>
<dbReference type="EMBL" id="MU004236">
    <property type="protein sequence ID" value="KAF2668829.1"/>
    <property type="molecule type" value="Genomic_DNA"/>
</dbReference>
<evidence type="ECO:0000313" key="7">
    <source>
        <dbReference type="EMBL" id="KAF2668829.1"/>
    </source>
</evidence>
<feature type="region of interest" description="Disordered" evidence="3">
    <location>
        <begin position="475"/>
        <end position="498"/>
    </location>
</feature>
<feature type="compositionally biased region" description="Basic and acidic residues" evidence="3">
    <location>
        <begin position="890"/>
        <end position="912"/>
    </location>
</feature>
<dbReference type="AlphaFoldDB" id="A0A6A6U999"/>
<dbReference type="InterPro" id="IPR001452">
    <property type="entry name" value="SH3_domain"/>
</dbReference>
<feature type="domain" description="SH3" evidence="4">
    <location>
        <begin position="5"/>
        <end position="69"/>
    </location>
</feature>
<keyword evidence="8" id="KW-1185">Reference proteome</keyword>
<feature type="compositionally biased region" description="Polar residues" evidence="3">
    <location>
        <begin position="283"/>
        <end position="298"/>
    </location>
</feature>
<dbReference type="SUPFAM" id="SSF47769">
    <property type="entry name" value="SAM/Pointed domain"/>
    <property type="match status" value="1"/>
</dbReference>
<dbReference type="PROSITE" id="PS50105">
    <property type="entry name" value="SAM_DOMAIN"/>
    <property type="match status" value="1"/>
</dbReference>
<dbReference type="Gene3D" id="2.30.30.40">
    <property type="entry name" value="SH3 Domains"/>
    <property type="match status" value="1"/>
</dbReference>
<dbReference type="FunFam" id="1.10.150.50:FF:000082">
    <property type="entry name" value="Polarized growth protein boi2"/>
    <property type="match status" value="1"/>
</dbReference>
<dbReference type="InterPro" id="IPR013761">
    <property type="entry name" value="SAM/pointed_sf"/>
</dbReference>
<evidence type="ECO:0000256" key="1">
    <source>
        <dbReference type="ARBA" id="ARBA00022443"/>
    </source>
</evidence>
<evidence type="ECO:0000313" key="8">
    <source>
        <dbReference type="Proteomes" id="UP000799302"/>
    </source>
</evidence>
<dbReference type="Gene3D" id="1.10.150.50">
    <property type="entry name" value="Transcription Factor, Ets-1"/>
    <property type="match status" value="1"/>
</dbReference>
<keyword evidence="1 2" id="KW-0728">SH3 domain</keyword>
<accession>A0A6A6U999</accession>
<feature type="region of interest" description="Disordered" evidence="3">
    <location>
        <begin position="868"/>
        <end position="916"/>
    </location>
</feature>
<dbReference type="InterPro" id="IPR036028">
    <property type="entry name" value="SH3-like_dom_sf"/>
</dbReference>
<feature type="compositionally biased region" description="Polar residues" evidence="3">
    <location>
        <begin position="330"/>
        <end position="350"/>
    </location>
</feature>
<evidence type="ECO:0000256" key="3">
    <source>
        <dbReference type="SAM" id="MobiDB-lite"/>
    </source>
</evidence>
<dbReference type="GO" id="GO:0030036">
    <property type="term" value="P:actin cytoskeleton organization"/>
    <property type="evidence" value="ECO:0007669"/>
    <property type="project" value="TreeGrafter"/>
</dbReference>
<evidence type="ECO:0000256" key="2">
    <source>
        <dbReference type="PROSITE-ProRule" id="PRU00192"/>
    </source>
</evidence>
<evidence type="ECO:0000259" key="6">
    <source>
        <dbReference type="PROSITE" id="PS50105"/>
    </source>
</evidence>
<dbReference type="InterPro" id="IPR001849">
    <property type="entry name" value="PH_domain"/>
</dbReference>
<dbReference type="Proteomes" id="UP000799302">
    <property type="component" value="Unassembled WGS sequence"/>
</dbReference>
<reference evidence="7" key="1">
    <citation type="journal article" date="2020" name="Stud. Mycol.">
        <title>101 Dothideomycetes genomes: a test case for predicting lifestyles and emergence of pathogens.</title>
        <authorList>
            <person name="Haridas S."/>
            <person name="Albert R."/>
            <person name="Binder M."/>
            <person name="Bloem J."/>
            <person name="Labutti K."/>
            <person name="Salamov A."/>
            <person name="Andreopoulos B."/>
            <person name="Baker S."/>
            <person name="Barry K."/>
            <person name="Bills G."/>
            <person name="Bluhm B."/>
            <person name="Cannon C."/>
            <person name="Castanera R."/>
            <person name="Culley D."/>
            <person name="Daum C."/>
            <person name="Ezra D."/>
            <person name="Gonzalez J."/>
            <person name="Henrissat B."/>
            <person name="Kuo A."/>
            <person name="Liang C."/>
            <person name="Lipzen A."/>
            <person name="Lutzoni F."/>
            <person name="Magnuson J."/>
            <person name="Mondo S."/>
            <person name="Nolan M."/>
            <person name="Ohm R."/>
            <person name="Pangilinan J."/>
            <person name="Park H.-J."/>
            <person name="Ramirez L."/>
            <person name="Alfaro M."/>
            <person name="Sun H."/>
            <person name="Tritt A."/>
            <person name="Yoshinaga Y."/>
            <person name="Zwiers L.-H."/>
            <person name="Turgeon B."/>
            <person name="Goodwin S."/>
            <person name="Spatafora J."/>
            <person name="Crous P."/>
            <person name="Grigoriev I."/>
        </authorList>
    </citation>
    <scope>NUCLEOTIDE SEQUENCE</scope>
    <source>
        <strain evidence="7">CBS 115976</strain>
    </source>
</reference>
<name>A0A6A6U999_9PEZI</name>
<dbReference type="CDD" id="cd11886">
    <property type="entry name" value="SH3_BOI"/>
    <property type="match status" value="1"/>
</dbReference>
<feature type="compositionally biased region" description="Basic and acidic residues" evidence="3">
    <location>
        <begin position="475"/>
        <end position="491"/>
    </location>
</feature>
<feature type="compositionally biased region" description="Low complexity" evidence="3">
    <location>
        <begin position="620"/>
        <end position="634"/>
    </location>
</feature>
<feature type="compositionally biased region" description="Polar residues" evidence="3">
    <location>
        <begin position="555"/>
        <end position="568"/>
    </location>
</feature>
<dbReference type="CDD" id="cd09535">
    <property type="entry name" value="SAM_BOI-like_fungal"/>
    <property type="match status" value="1"/>
</dbReference>
<dbReference type="SMART" id="SM00454">
    <property type="entry name" value="SAM"/>
    <property type="match status" value="1"/>
</dbReference>
<evidence type="ECO:0008006" key="9">
    <source>
        <dbReference type="Google" id="ProtNLM"/>
    </source>
</evidence>
<dbReference type="SMART" id="SM00326">
    <property type="entry name" value="SH3"/>
    <property type="match status" value="1"/>
</dbReference>
<gene>
    <name evidence="7" type="ORF">BT63DRAFT_286454</name>
</gene>
<dbReference type="Pfam" id="PF14604">
    <property type="entry name" value="SH3_9"/>
    <property type="match status" value="1"/>
</dbReference>
<dbReference type="Pfam" id="PF00169">
    <property type="entry name" value="PH"/>
    <property type="match status" value="1"/>
</dbReference>
<dbReference type="OrthoDB" id="73680at2759"/>
<proteinExistence type="predicted"/>
<dbReference type="Gene3D" id="2.30.29.30">
    <property type="entry name" value="Pleckstrin-homology domain (PH domain)/Phosphotyrosine-binding domain (PTB)"/>
    <property type="match status" value="1"/>
</dbReference>
<protein>
    <recommendedName>
        <fullName evidence="9">Polarized growth protein Boi2</fullName>
    </recommendedName>
</protein>
<dbReference type="InterPro" id="IPR037370">
    <property type="entry name" value="Pleckstrin"/>
</dbReference>
<dbReference type="SUPFAM" id="SSF50729">
    <property type="entry name" value="PH domain-like"/>
    <property type="match status" value="1"/>
</dbReference>
<dbReference type="PANTHER" id="PTHR12092">
    <property type="entry name" value="PLECKSTRIN"/>
    <property type="match status" value="1"/>
</dbReference>
<feature type="region of interest" description="Disordered" evidence="3">
    <location>
        <begin position="555"/>
        <end position="581"/>
    </location>
</feature>
<feature type="domain" description="PH" evidence="5">
    <location>
        <begin position="687"/>
        <end position="834"/>
    </location>
</feature>
<dbReference type="SUPFAM" id="SSF50044">
    <property type="entry name" value="SH3-domain"/>
    <property type="match status" value="1"/>
</dbReference>
<feature type="region of interest" description="Disordered" evidence="3">
    <location>
        <begin position="615"/>
        <end position="649"/>
    </location>
</feature>
<feature type="compositionally biased region" description="Polar residues" evidence="3">
    <location>
        <begin position="407"/>
        <end position="416"/>
    </location>
</feature>
<dbReference type="PROSITE" id="PS50003">
    <property type="entry name" value="PH_DOMAIN"/>
    <property type="match status" value="1"/>
</dbReference>
<sequence>MASSKNGDILIVIHEFIARSEDELTLRRGERIELIERDDEFGDGWYLGKQTKTGESGLFPEVYTTPVAKVAMKSPMSGLNSPYHSDKHDSGFSMDGERSAAVKPVSMGMPSGNAFAKRNQSNGTRSASMGNLSHQTNNAVMNETLSVIEEHITDMHTPRQSFLNGTTYHSPDDDYMETPANRLSYINGDETDEEDVGHLTESEVRGWSPIQVAEHLESLGAERSHCEVFQDQEITGDVLLDMDRETVLLKEFDLGTLGRRLALFQKIQRFQAEIKNEKPVSRKPSQSHRSASMTSYSEATRDRAVSTGTVLPKIPGLNESSQTQYLQFNSNNRQRSQSTGRHEITSTLSVEPTRAGHAATLSSNSARSVPHNRRHSSIDYSAPNTPEQTHMPVPSSPSHTKQRSFDKTWTMTSDSRTLVVPDSQPSSASGHRLSPSLDTSHLSPQSPDYRSNMANAVDLDRGYFSSNETDSRRVRNFLRKRDSGSHTRAPSDGHGSLRLSGVFKHIRTGSSDSVADTTHNESGFLKGVSRAFTSSSKDSPTKSEHDTPSILSVAASSTAHNSSITESSPAPAKQKSTKSRVTGLRAISDAITGNERSLASKNALGITGSKDLIVQSPTRTDSSNQSITSTSKSVSFDEKKESPSGLPAAKYVSFPTNAQNLRRKQKHETSAYKSGLEKKTPEVQIAGSDYSGWMKKKSKKLGKWHPRLFVLRGRRLSYYYSEDDTEEKGLIDISFHRVLPANKDIMTSLSATLRSGSGPVSPLGTSLQTAAQVDAANAPKDGAEASGVFIFKLVPPRPGMSKAVNFTQPKVHFFAVNSLQEGRAWMAALMKATIERDELKPLQTTYKEKTISLNRAKELQVRPKEFTNGNEIGSLEDQPTMDTLETVEENDTKEKEIPLTLSESKEDDRDPVTDLEGWSIINSSTVEPTKEVAVT</sequence>
<feature type="region of interest" description="Disordered" evidence="3">
    <location>
        <begin position="330"/>
        <end position="452"/>
    </location>
</feature>
<evidence type="ECO:0000259" key="5">
    <source>
        <dbReference type="PROSITE" id="PS50003"/>
    </source>
</evidence>
<feature type="compositionally biased region" description="Polar residues" evidence="3">
    <location>
        <begin position="378"/>
        <end position="388"/>
    </location>
</feature>
<dbReference type="InterPro" id="IPR035551">
    <property type="entry name" value="Boi1/2_SH3"/>
</dbReference>